<protein>
    <submittedName>
        <fullName evidence="2">Uncharacterized protein</fullName>
    </submittedName>
</protein>
<comment type="caution">
    <text evidence="2">The sequence shown here is derived from an EMBL/GenBank/DDBJ whole genome shotgun (WGS) entry which is preliminary data.</text>
</comment>
<dbReference type="Proteomes" id="UP001237642">
    <property type="component" value="Unassembled WGS sequence"/>
</dbReference>
<dbReference type="AlphaFoldDB" id="A0AAD8I7S6"/>
<evidence type="ECO:0000313" key="3">
    <source>
        <dbReference type="Proteomes" id="UP001237642"/>
    </source>
</evidence>
<proteinExistence type="predicted"/>
<name>A0AAD8I7S6_9APIA</name>
<keyword evidence="3" id="KW-1185">Reference proteome</keyword>
<dbReference type="EMBL" id="JAUIZM010000006">
    <property type="protein sequence ID" value="KAK1379512.1"/>
    <property type="molecule type" value="Genomic_DNA"/>
</dbReference>
<organism evidence="2 3">
    <name type="scientific">Heracleum sosnowskyi</name>
    <dbReference type="NCBI Taxonomy" id="360622"/>
    <lineage>
        <taxon>Eukaryota</taxon>
        <taxon>Viridiplantae</taxon>
        <taxon>Streptophyta</taxon>
        <taxon>Embryophyta</taxon>
        <taxon>Tracheophyta</taxon>
        <taxon>Spermatophyta</taxon>
        <taxon>Magnoliopsida</taxon>
        <taxon>eudicotyledons</taxon>
        <taxon>Gunneridae</taxon>
        <taxon>Pentapetalae</taxon>
        <taxon>asterids</taxon>
        <taxon>campanulids</taxon>
        <taxon>Apiales</taxon>
        <taxon>Apiaceae</taxon>
        <taxon>Apioideae</taxon>
        <taxon>apioid superclade</taxon>
        <taxon>Tordylieae</taxon>
        <taxon>Tordyliinae</taxon>
        <taxon>Heracleum</taxon>
    </lineage>
</organism>
<feature type="compositionally biased region" description="Basic and acidic residues" evidence="1">
    <location>
        <begin position="28"/>
        <end position="63"/>
    </location>
</feature>
<reference evidence="2" key="2">
    <citation type="submission" date="2023-05" db="EMBL/GenBank/DDBJ databases">
        <authorList>
            <person name="Schelkunov M.I."/>
        </authorList>
    </citation>
    <scope>NUCLEOTIDE SEQUENCE</scope>
    <source>
        <strain evidence="2">Hsosn_3</strain>
        <tissue evidence="2">Leaf</tissue>
    </source>
</reference>
<evidence type="ECO:0000256" key="1">
    <source>
        <dbReference type="SAM" id="MobiDB-lite"/>
    </source>
</evidence>
<feature type="region of interest" description="Disordered" evidence="1">
    <location>
        <begin position="23"/>
        <end position="80"/>
    </location>
</feature>
<evidence type="ECO:0000313" key="2">
    <source>
        <dbReference type="EMBL" id="KAK1379512.1"/>
    </source>
</evidence>
<feature type="region of interest" description="Disordered" evidence="1">
    <location>
        <begin position="95"/>
        <end position="121"/>
    </location>
</feature>
<accession>A0AAD8I7S6</accession>
<gene>
    <name evidence="2" type="ORF">POM88_026256</name>
</gene>
<sequence>MTNNAEKIKVMIGQMVLKPVLTSEAESTAERRLSGEGLDIENHASRGITRENHASRGITRENAKGGLSVNVRMGTDDDGIDEEADRAVTILSSTDGVVDNRNDDVQGVSDSVNASISKYGE</sequence>
<reference evidence="2" key="1">
    <citation type="submission" date="2023-02" db="EMBL/GenBank/DDBJ databases">
        <title>Genome of toxic invasive species Heracleum sosnowskyi carries increased number of genes despite the absence of recent whole-genome duplications.</title>
        <authorList>
            <person name="Schelkunov M."/>
            <person name="Shtratnikova V."/>
            <person name="Makarenko M."/>
            <person name="Klepikova A."/>
            <person name="Omelchenko D."/>
            <person name="Novikova G."/>
            <person name="Obukhova E."/>
            <person name="Bogdanov V."/>
            <person name="Penin A."/>
            <person name="Logacheva M."/>
        </authorList>
    </citation>
    <scope>NUCLEOTIDE SEQUENCE</scope>
    <source>
        <strain evidence="2">Hsosn_3</strain>
        <tissue evidence="2">Leaf</tissue>
    </source>
</reference>
<feature type="compositionally biased region" description="Polar residues" evidence="1">
    <location>
        <begin position="108"/>
        <end position="121"/>
    </location>
</feature>